<evidence type="ECO:0000256" key="1">
    <source>
        <dbReference type="ARBA" id="ARBA00004459"/>
    </source>
</evidence>
<feature type="region of interest" description="Disordered" evidence="7">
    <location>
        <begin position="31"/>
        <end position="111"/>
    </location>
</feature>
<keyword evidence="2" id="KW-0732">Signal</keyword>
<dbReference type="NCBIfam" id="NF047847">
    <property type="entry name" value="SS_mature_LptM"/>
    <property type="match status" value="1"/>
</dbReference>
<dbReference type="AlphaFoldDB" id="A0A0F9DQL8"/>
<gene>
    <name evidence="8" type="ORF">LCGC14_2460140</name>
</gene>
<dbReference type="GO" id="GO:0009279">
    <property type="term" value="C:cell outer membrane"/>
    <property type="evidence" value="ECO:0007669"/>
    <property type="project" value="UniProtKB-SubCell"/>
</dbReference>
<dbReference type="EMBL" id="LAZR01038285">
    <property type="protein sequence ID" value="KKL19971.1"/>
    <property type="molecule type" value="Genomic_DNA"/>
</dbReference>
<feature type="compositionally biased region" description="Acidic residues" evidence="7">
    <location>
        <begin position="54"/>
        <end position="85"/>
    </location>
</feature>
<proteinExistence type="predicted"/>
<accession>A0A0F9DQL8</accession>
<name>A0A0F9DQL8_9ZZZZ</name>
<feature type="compositionally biased region" description="Acidic residues" evidence="7">
    <location>
        <begin position="93"/>
        <end position="111"/>
    </location>
</feature>
<keyword evidence="3" id="KW-0472">Membrane</keyword>
<reference evidence="8" key="1">
    <citation type="journal article" date="2015" name="Nature">
        <title>Complex archaea that bridge the gap between prokaryotes and eukaryotes.</title>
        <authorList>
            <person name="Spang A."/>
            <person name="Saw J.H."/>
            <person name="Jorgensen S.L."/>
            <person name="Zaremba-Niedzwiedzka K."/>
            <person name="Martijn J."/>
            <person name="Lind A.E."/>
            <person name="van Eijk R."/>
            <person name="Schleper C."/>
            <person name="Guy L."/>
            <person name="Ettema T.J."/>
        </authorList>
    </citation>
    <scope>NUCLEOTIDE SEQUENCE</scope>
</reference>
<evidence type="ECO:0000256" key="6">
    <source>
        <dbReference type="ARBA" id="ARBA00023288"/>
    </source>
</evidence>
<keyword evidence="4" id="KW-0564">Palmitate</keyword>
<sequence>MQRFLAMQLLAMRRFLTLMLLLAASTISLTGCGNKGPLYLPPPPVQQISTPAEVSEEASEEAPVEASEETVESEDSSEAPEDSPEDPPKDAPEDSPENTEAAEEPETTAED</sequence>
<comment type="caution">
    <text evidence="8">The sequence shown here is derived from an EMBL/GenBank/DDBJ whole genome shotgun (WGS) entry which is preliminary data.</text>
</comment>
<organism evidence="8">
    <name type="scientific">marine sediment metagenome</name>
    <dbReference type="NCBI Taxonomy" id="412755"/>
    <lineage>
        <taxon>unclassified sequences</taxon>
        <taxon>metagenomes</taxon>
        <taxon>ecological metagenomes</taxon>
    </lineage>
</organism>
<comment type="subcellular location">
    <subcellularLocation>
        <location evidence="1">Cell outer membrane</location>
        <topology evidence="1">Lipid-anchor</topology>
    </subcellularLocation>
</comment>
<dbReference type="Pfam" id="PF13627">
    <property type="entry name" value="LptM_cons"/>
    <property type="match status" value="1"/>
</dbReference>
<evidence type="ECO:0000256" key="2">
    <source>
        <dbReference type="ARBA" id="ARBA00022729"/>
    </source>
</evidence>
<evidence type="ECO:0000256" key="3">
    <source>
        <dbReference type="ARBA" id="ARBA00023136"/>
    </source>
</evidence>
<protein>
    <submittedName>
        <fullName evidence="8">Uncharacterized protein</fullName>
    </submittedName>
</protein>
<keyword evidence="6" id="KW-0449">Lipoprotein</keyword>
<dbReference type="InterPro" id="IPR032831">
    <property type="entry name" value="LptM_cons"/>
</dbReference>
<keyword evidence="5" id="KW-0998">Cell outer membrane</keyword>
<evidence type="ECO:0000256" key="4">
    <source>
        <dbReference type="ARBA" id="ARBA00023139"/>
    </source>
</evidence>
<evidence type="ECO:0000313" key="8">
    <source>
        <dbReference type="EMBL" id="KKL19971.1"/>
    </source>
</evidence>
<evidence type="ECO:0000256" key="5">
    <source>
        <dbReference type="ARBA" id="ARBA00023237"/>
    </source>
</evidence>
<dbReference type="PROSITE" id="PS51257">
    <property type="entry name" value="PROKAR_LIPOPROTEIN"/>
    <property type="match status" value="1"/>
</dbReference>
<evidence type="ECO:0000256" key="7">
    <source>
        <dbReference type="SAM" id="MobiDB-lite"/>
    </source>
</evidence>